<gene>
    <name evidence="4" type="ORF">E5K02_15465</name>
</gene>
<sequence>MKNLSLVAALLLTASTSQAQQLRLGLKVGGNVSNAVGPDARESSWLVGLHGGITAQLRPAGLPNWGLQTEALYTMKGDNALLYGPNLMARLTYADIPLLLQYHWDDVFFEAGPQASYLISATANVPETVLPDFKAFVYGFAVGFGYQNDAGVRIGWRYNADLTNVTNPVEVNGEPTQLRMRNSVMELHLGYNAGVGQLGKAVGDAGRGIGRGVKFVVTAPFRIFRKKRPAPQQAAPSATPASTPKP</sequence>
<dbReference type="InterPro" id="IPR025665">
    <property type="entry name" value="Beta-barrel_OMP_2"/>
</dbReference>
<name>A0A4Z0Q7Z2_9BACT</name>
<dbReference type="AlphaFoldDB" id="A0A4Z0Q7Z2"/>
<evidence type="ECO:0000256" key="1">
    <source>
        <dbReference type="SAM" id="MobiDB-lite"/>
    </source>
</evidence>
<dbReference type="Pfam" id="PF13568">
    <property type="entry name" value="OMP_b-brl_2"/>
    <property type="match status" value="1"/>
</dbReference>
<evidence type="ECO:0000313" key="4">
    <source>
        <dbReference type="EMBL" id="TGE26207.1"/>
    </source>
</evidence>
<evidence type="ECO:0000259" key="3">
    <source>
        <dbReference type="Pfam" id="PF13568"/>
    </source>
</evidence>
<dbReference type="EMBL" id="SRMB01000003">
    <property type="protein sequence ID" value="TGE26207.1"/>
    <property type="molecule type" value="Genomic_DNA"/>
</dbReference>
<comment type="caution">
    <text evidence="4">The sequence shown here is derived from an EMBL/GenBank/DDBJ whole genome shotgun (WGS) entry which is preliminary data.</text>
</comment>
<organism evidence="4 5">
    <name type="scientific">Hymenobacter metallicola</name>
    <dbReference type="NCBI Taxonomy" id="2563114"/>
    <lineage>
        <taxon>Bacteria</taxon>
        <taxon>Pseudomonadati</taxon>
        <taxon>Bacteroidota</taxon>
        <taxon>Cytophagia</taxon>
        <taxon>Cytophagales</taxon>
        <taxon>Hymenobacteraceae</taxon>
        <taxon>Hymenobacter</taxon>
    </lineage>
</organism>
<dbReference type="Proteomes" id="UP000298471">
    <property type="component" value="Unassembled WGS sequence"/>
</dbReference>
<feature type="domain" description="Outer membrane protein beta-barrel" evidence="3">
    <location>
        <begin position="18"/>
        <end position="165"/>
    </location>
</feature>
<keyword evidence="2" id="KW-0732">Signal</keyword>
<keyword evidence="5" id="KW-1185">Reference proteome</keyword>
<evidence type="ECO:0000313" key="5">
    <source>
        <dbReference type="Proteomes" id="UP000298471"/>
    </source>
</evidence>
<proteinExistence type="predicted"/>
<reference evidence="4 5" key="1">
    <citation type="submission" date="2019-04" db="EMBL/GenBank/DDBJ databases">
        <authorList>
            <person name="Feng G."/>
            <person name="Zhang J."/>
            <person name="Zhu H."/>
        </authorList>
    </citation>
    <scope>NUCLEOTIDE SEQUENCE [LARGE SCALE GENOMIC DNA]</scope>
    <source>
        <strain evidence="4 5">9PBR-1</strain>
    </source>
</reference>
<protein>
    <submittedName>
        <fullName evidence="4">PorT family protein</fullName>
    </submittedName>
</protein>
<feature type="chain" id="PRO_5021450115" evidence="2">
    <location>
        <begin position="20"/>
        <end position="246"/>
    </location>
</feature>
<feature type="compositionally biased region" description="Low complexity" evidence="1">
    <location>
        <begin position="230"/>
        <end position="246"/>
    </location>
</feature>
<accession>A0A4Z0Q7Z2</accession>
<dbReference type="OrthoDB" id="838174at2"/>
<feature type="signal peptide" evidence="2">
    <location>
        <begin position="1"/>
        <end position="19"/>
    </location>
</feature>
<dbReference type="RefSeq" id="WP_135396089.1">
    <property type="nucleotide sequence ID" value="NZ_SRMB01000003.1"/>
</dbReference>
<evidence type="ECO:0000256" key="2">
    <source>
        <dbReference type="SAM" id="SignalP"/>
    </source>
</evidence>
<feature type="region of interest" description="Disordered" evidence="1">
    <location>
        <begin position="227"/>
        <end position="246"/>
    </location>
</feature>